<dbReference type="AlphaFoldDB" id="A0AAI9T484"/>
<organism evidence="1 2">
    <name type="scientific">Spiroplasma melliferum KC3</name>
    <dbReference type="NCBI Taxonomy" id="570509"/>
    <lineage>
        <taxon>Bacteria</taxon>
        <taxon>Bacillati</taxon>
        <taxon>Mycoplasmatota</taxon>
        <taxon>Mollicutes</taxon>
        <taxon>Entomoplasmatales</taxon>
        <taxon>Spiroplasmataceae</taxon>
        <taxon>Spiroplasma</taxon>
    </lineage>
</organism>
<accession>A0AAI9T484</accession>
<reference evidence="1 2" key="1">
    <citation type="journal article" date="2012" name="J. Proteome Res.">
        <title>Application of Spiroplasma melliferum proteogenomic profiling for the discovery of virulence factors and pathogenicity mechanisms in host-associated spiroplasmas.</title>
        <authorList>
            <person name="Alexeev D."/>
            <person name="Kostrjukova E."/>
            <person name="Aliper A."/>
            <person name="Popenko A."/>
            <person name="Bazaleev N."/>
            <person name="Tyakht A."/>
            <person name="Selezneva O."/>
            <person name="Akopian T."/>
            <person name="Prichodko E."/>
            <person name="Kondratov I."/>
            <person name="Chukin M."/>
            <person name="Demina I."/>
            <person name="Galyamina M."/>
            <person name="Kamashev D."/>
            <person name="Vanyushkina A."/>
            <person name="Ladygina V."/>
            <person name="Levitskii S."/>
            <person name="Lazarev V."/>
            <person name="Govorun V."/>
        </authorList>
    </citation>
    <scope>NUCLEOTIDE SEQUENCE [LARGE SCALE GENOMIC DNA]</scope>
    <source>
        <strain evidence="1 2">KC3</strain>
    </source>
</reference>
<gene>
    <name evidence="1" type="ORF">SPM_003085</name>
</gene>
<protein>
    <submittedName>
        <fullName evidence="1">Uncharacterized protein</fullName>
    </submittedName>
</protein>
<comment type="caution">
    <text evidence="1">The sequence shown here is derived from an EMBL/GenBank/DDBJ whole genome shotgun (WGS) entry which is preliminary data.</text>
</comment>
<dbReference type="Proteomes" id="UP000004057">
    <property type="component" value="Unassembled WGS sequence"/>
</dbReference>
<name>A0AAI9T484_SPIME</name>
<sequence>MKGNIHTLKEIGQRRSSFFVFLLIWEFNCKAKNCFNLFIKSLLNVNFLIVFKINLLKYKQLIKGAHLVIYEKNIFLKFY</sequence>
<evidence type="ECO:0000313" key="2">
    <source>
        <dbReference type="Proteomes" id="UP000004057"/>
    </source>
</evidence>
<proteinExistence type="predicted"/>
<evidence type="ECO:0000313" key="1">
    <source>
        <dbReference type="EMBL" id="KAI93168.1"/>
    </source>
</evidence>
<dbReference type="EMBL" id="AGBZ02000001">
    <property type="protein sequence ID" value="KAI93168.1"/>
    <property type="molecule type" value="Genomic_DNA"/>
</dbReference>